<name>A0A1Z5R9V8_SORBI</name>
<reference evidence="2" key="2">
    <citation type="journal article" date="2018" name="Plant J.">
        <title>The Sorghum bicolor reference genome: improved assembly, gene annotations, a transcriptome atlas, and signatures of genome organization.</title>
        <authorList>
            <person name="McCormick R.F."/>
            <person name="Truong S.K."/>
            <person name="Sreedasyam A."/>
            <person name="Jenkins J."/>
            <person name="Shu S."/>
            <person name="Sims D."/>
            <person name="Kennedy M."/>
            <person name="Amirebrahimi M."/>
            <person name="Weers B.D."/>
            <person name="McKinley B."/>
            <person name="Mattison A."/>
            <person name="Morishige D.T."/>
            <person name="Grimwood J."/>
            <person name="Schmutz J."/>
            <person name="Mullet J.E."/>
        </authorList>
    </citation>
    <scope>NUCLEOTIDE SEQUENCE [LARGE SCALE GENOMIC DNA]</scope>
    <source>
        <strain evidence="2">cv. BTx623</strain>
    </source>
</reference>
<protein>
    <submittedName>
        <fullName evidence="1">Uncharacterized protein</fullName>
    </submittedName>
</protein>
<dbReference type="AlphaFoldDB" id="A0A1Z5R9V8"/>
<dbReference type="InParanoid" id="A0A1Z5R9V8"/>
<evidence type="ECO:0000313" key="2">
    <source>
        <dbReference type="Proteomes" id="UP000000768"/>
    </source>
</evidence>
<keyword evidence="2" id="KW-1185">Reference proteome</keyword>
<reference evidence="1 2" key="1">
    <citation type="journal article" date="2009" name="Nature">
        <title>The Sorghum bicolor genome and the diversification of grasses.</title>
        <authorList>
            <person name="Paterson A.H."/>
            <person name="Bowers J.E."/>
            <person name="Bruggmann R."/>
            <person name="Dubchak I."/>
            <person name="Grimwood J."/>
            <person name="Gundlach H."/>
            <person name="Haberer G."/>
            <person name="Hellsten U."/>
            <person name="Mitros T."/>
            <person name="Poliakov A."/>
            <person name="Schmutz J."/>
            <person name="Spannagl M."/>
            <person name="Tang H."/>
            <person name="Wang X."/>
            <person name="Wicker T."/>
            <person name="Bharti A.K."/>
            <person name="Chapman J."/>
            <person name="Feltus F.A."/>
            <person name="Gowik U."/>
            <person name="Grigoriev I.V."/>
            <person name="Lyons E."/>
            <person name="Maher C.A."/>
            <person name="Martis M."/>
            <person name="Narechania A."/>
            <person name="Otillar R.P."/>
            <person name="Penning B.W."/>
            <person name="Salamov A.A."/>
            <person name="Wang Y."/>
            <person name="Zhang L."/>
            <person name="Carpita N.C."/>
            <person name="Freeling M."/>
            <person name="Gingle A.R."/>
            <person name="Hash C.T."/>
            <person name="Keller B."/>
            <person name="Klein P."/>
            <person name="Kresovich S."/>
            <person name="McCann M.C."/>
            <person name="Ming R."/>
            <person name="Peterson D.G."/>
            <person name="Mehboob-ur-Rahman"/>
            <person name="Ware D."/>
            <person name="Westhoff P."/>
            <person name="Mayer K.F."/>
            <person name="Messing J."/>
            <person name="Rokhsar D.S."/>
        </authorList>
    </citation>
    <scope>NUCLEOTIDE SEQUENCE [LARGE SCALE GENOMIC DNA]</scope>
    <source>
        <strain evidence="2">cv. BTx623</strain>
    </source>
</reference>
<sequence length="77" mass="8667">MQFEFRLTAVDGFEPGQPIDFTNLFKEDDLINVSNNSIGKGFQLSRERQPASIENDASAKGNVLLSLMTLLMCLHYE</sequence>
<proteinExistence type="predicted"/>
<evidence type="ECO:0000313" key="1">
    <source>
        <dbReference type="EMBL" id="OQU80215.1"/>
    </source>
</evidence>
<dbReference type="Gramene" id="OQU80215">
    <property type="protein sequence ID" value="OQU80215"/>
    <property type="gene ID" value="SORBI_3007G095333"/>
</dbReference>
<dbReference type="InterPro" id="IPR009000">
    <property type="entry name" value="Transl_B-barrel_sf"/>
</dbReference>
<dbReference type="STRING" id="4558.A0A1Z5R9V8"/>
<dbReference type="Proteomes" id="UP000000768">
    <property type="component" value="Chromosome 7"/>
</dbReference>
<gene>
    <name evidence="1" type="ORF">SORBI_3007G095333</name>
</gene>
<accession>A0A1Z5R9V8</accession>
<organism evidence="1 2">
    <name type="scientific">Sorghum bicolor</name>
    <name type="common">Sorghum</name>
    <name type="synonym">Sorghum vulgare</name>
    <dbReference type="NCBI Taxonomy" id="4558"/>
    <lineage>
        <taxon>Eukaryota</taxon>
        <taxon>Viridiplantae</taxon>
        <taxon>Streptophyta</taxon>
        <taxon>Embryophyta</taxon>
        <taxon>Tracheophyta</taxon>
        <taxon>Spermatophyta</taxon>
        <taxon>Magnoliopsida</taxon>
        <taxon>Liliopsida</taxon>
        <taxon>Poales</taxon>
        <taxon>Poaceae</taxon>
        <taxon>PACMAD clade</taxon>
        <taxon>Panicoideae</taxon>
        <taxon>Andropogonodae</taxon>
        <taxon>Andropogoneae</taxon>
        <taxon>Sorghinae</taxon>
        <taxon>Sorghum</taxon>
    </lineage>
</organism>
<dbReference type="SUPFAM" id="SSF50447">
    <property type="entry name" value="Translation proteins"/>
    <property type="match status" value="1"/>
</dbReference>
<dbReference type="EMBL" id="CM000766">
    <property type="protein sequence ID" value="OQU80215.1"/>
    <property type="molecule type" value="Genomic_DNA"/>
</dbReference>